<evidence type="ECO:0000313" key="3">
    <source>
        <dbReference type="EMBL" id="MCW6510948.1"/>
    </source>
</evidence>
<dbReference type="GO" id="GO:0003677">
    <property type="term" value="F:DNA binding"/>
    <property type="evidence" value="ECO:0007669"/>
    <property type="project" value="InterPro"/>
</dbReference>
<dbReference type="SUPFAM" id="SSF53041">
    <property type="entry name" value="Resolvase-like"/>
    <property type="match status" value="1"/>
</dbReference>
<comment type="caution">
    <text evidence="3">The sequence shown here is derived from an EMBL/GenBank/DDBJ whole genome shotgun (WGS) entry which is preliminary data.</text>
</comment>
<dbReference type="Gene3D" id="3.90.1750.20">
    <property type="entry name" value="Putative Large Serine Recombinase, Chain B, Domain 2"/>
    <property type="match status" value="1"/>
</dbReference>
<gene>
    <name evidence="3" type="ORF">M8523_23365</name>
</gene>
<evidence type="ECO:0000259" key="2">
    <source>
        <dbReference type="PROSITE" id="PS51737"/>
    </source>
</evidence>
<feature type="domain" description="Recombinase" evidence="2">
    <location>
        <begin position="73"/>
        <end position="174"/>
    </location>
</feature>
<dbReference type="Pfam" id="PF00239">
    <property type="entry name" value="Resolvase"/>
    <property type="match status" value="1"/>
</dbReference>
<dbReference type="Gene3D" id="3.40.50.1390">
    <property type="entry name" value="Resolvase, N-terminal catalytic domain"/>
    <property type="match status" value="1"/>
</dbReference>
<dbReference type="Proteomes" id="UP001165667">
    <property type="component" value="Unassembled WGS sequence"/>
</dbReference>
<dbReference type="PROSITE" id="PS51737">
    <property type="entry name" value="RECOMBINASE_DNA_BIND"/>
    <property type="match status" value="1"/>
</dbReference>
<dbReference type="GO" id="GO:0000150">
    <property type="term" value="F:DNA strand exchange activity"/>
    <property type="evidence" value="ECO:0007669"/>
    <property type="project" value="InterPro"/>
</dbReference>
<accession>A0AA41Z178</accession>
<name>A0AA41Z178_9HYPH</name>
<dbReference type="AlphaFoldDB" id="A0AA41Z178"/>
<dbReference type="InterPro" id="IPR011109">
    <property type="entry name" value="DNA_bind_recombinase_dom"/>
</dbReference>
<dbReference type="PROSITE" id="PS51736">
    <property type="entry name" value="RECOMBINASES_3"/>
    <property type="match status" value="1"/>
</dbReference>
<proteinExistence type="predicted"/>
<dbReference type="InterPro" id="IPR050639">
    <property type="entry name" value="SSR_resolvase"/>
</dbReference>
<dbReference type="InterPro" id="IPR038109">
    <property type="entry name" value="DNA_bind_recomb_sf"/>
</dbReference>
<evidence type="ECO:0000259" key="1">
    <source>
        <dbReference type="PROSITE" id="PS51736"/>
    </source>
</evidence>
<keyword evidence="4" id="KW-1185">Reference proteome</keyword>
<sequence>MRDFARLVEAFERHGVTFISITQQFSTTSSMGRLTLNVLLSFTQFEREITSERTRDKLAALRERGVWATGFRPYGYRLEDRLLIVEEAEAAVVCRVHDLYAKLKSATRIAGILHRGGLRTHRGTPFNETVGWRTLQNRLYCGERAYLGKSYGVSTRGSYRIAVDTRSESRQNTA</sequence>
<organism evidence="3 4">
    <name type="scientific">Lichenifustis flavocetrariae</name>
    <dbReference type="NCBI Taxonomy" id="2949735"/>
    <lineage>
        <taxon>Bacteria</taxon>
        <taxon>Pseudomonadati</taxon>
        <taxon>Pseudomonadota</taxon>
        <taxon>Alphaproteobacteria</taxon>
        <taxon>Hyphomicrobiales</taxon>
        <taxon>Lichenihabitantaceae</taxon>
        <taxon>Lichenifustis</taxon>
    </lineage>
</organism>
<dbReference type="InterPro" id="IPR036162">
    <property type="entry name" value="Resolvase-like_N_sf"/>
</dbReference>
<reference evidence="3" key="1">
    <citation type="submission" date="2022-05" db="EMBL/GenBank/DDBJ databases">
        <authorList>
            <person name="Pankratov T."/>
        </authorList>
    </citation>
    <scope>NUCLEOTIDE SEQUENCE</scope>
    <source>
        <strain evidence="3">BP6-180914</strain>
    </source>
</reference>
<dbReference type="PANTHER" id="PTHR30461">
    <property type="entry name" value="DNA-INVERTASE FROM LAMBDOID PROPHAGE"/>
    <property type="match status" value="1"/>
</dbReference>
<dbReference type="Pfam" id="PF07508">
    <property type="entry name" value="Recombinase"/>
    <property type="match status" value="1"/>
</dbReference>
<dbReference type="PANTHER" id="PTHR30461:SF23">
    <property type="entry name" value="DNA RECOMBINASE-RELATED"/>
    <property type="match status" value="1"/>
</dbReference>
<dbReference type="InterPro" id="IPR006119">
    <property type="entry name" value="Resolv_N"/>
</dbReference>
<protein>
    <submittedName>
        <fullName evidence="3">Recombinase family protein</fullName>
    </submittedName>
</protein>
<evidence type="ECO:0000313" key="4">
    <source>
        <dbReference type="Proteomes" id="UP001165667"/>
    </source>
</evidence>
<dbReference type="EMBL" id="JAMOIM010000019">
    <property type="protein sequence ID" value="MCW6510948.1"/>
    <property type="molecule type" value="Genomic_DNA"/>
</dbReference>
<feature type="domain" description="Resolvase/invertase-type recombinase catalytic" evidence="1">
    <location>
        <begin position="1"/>
        <end position="65"/>
    </location>
</feature>